<dbReference type="PANTHER" id="PTHR33507">
    <property type="entry name" value="INNER MEMBRANE PROTEIN YBBJ"/>
    <property type="match status" value="1"/>
</dbReference>
<dbReference type="Proteomes" id="UP001183629">
    <property type="component" value="Unassembled WGS sequence"/>
</dbReference>
<evidence type="ECO:0000256" key="5">
    <source>
        <dbReference type="SAM" id="Phobius"/>
    </source>
</evidence>
<keyword evidence="3 5" id="KW-1133">Transmembrane helix</keyword>
<gene>
    <name evidence="7" type="ORF">J2S44_001574</name>
</gene>
<reference evidence="7 8" key="1">
    <citation type="submission" date="2023-07" db="EMBL/GenBank/DDBJ databases">
        <title>Sequencing the genomes of 1000 actinobacteria strains.</title>
        <authorList>
            <person name="Klenk H.-P."/>
        </authorList>
    </citation>
    <scope>NUCLEOTIDE SEQUENCE [LARGE SCALE GENOMIC DNA]</scope>
    <source>
        <strain evidence="7 8">DSM 44711</strain>
    </source>
</reference>
<keyword evidence="4 5" id="KW-0472">Membrane</keyword>
<keyword evidence="7" id="KW-0645">Protease</keyword>
<dbReference type="GO" id="GO:0006508">
    <property type="term" value="P:proteolysis"/>
    <property type="evidence" value="ECO:0007669"/>
    <property type="project" value="UniProtKB-KW"/>
</dbReference>
<feature type="transmembrane region" description="Helical" evidence="5">
    <location>
        <begin position="40"/>
        <end position="64"/>
    </location>
</feature>
<evidence type="ECO:0000313" key="7">
    <source>
        <dbReference type="EMBL" id="MDR7321324.1"/>
    </source>
</evidence>
<dbReference type="AlphaFoldDB" id="A0AAE3ZM88"/>
<evidence type="ECO:0000259" key="6">
    <source>
        <dbReference type="Pfam" id="PF01957"/>
    </source>
</evidence>
<dbReference type="Gene3D" id="2.40.50.140">
    <property type="entry name" value="Nucleic acid-binding proteins"/>
    <property type="match status" value="1"/>
</dbReference>
<dbReference type="RefSeq" id="WP_310410263.1">
    <property type="nucleotide sequence ID" value="NZ_JAVDYC010000001.1"/>
</dbReference>
<keyword evidence="2 5" id="KW-0812">Transmembrane</keyword>
<dbReference type="SUPFAM" id="SSF141322">
    <property type="entry name" value="NfeD domain-like"/>
    <property type="match status" value="1"/>
</dbReference>
<proteinExistence type="predicted"/>
<dbReference type="InterPro" id="IPR012340">
    <property type="entry name" value="NA-bd_OB-fold"/>
</dbReference>
<dbReference type="Pfam" id="PF01957">
    <property type="entry name" value="NfeD"/>
    <property type="match status" value="1"/>
</dbReference>
<feature type="transmembrane region" description="Helical" evidence="5">
    <location>
        <begin position="7"/>
        <end position="34"/>
    </location>
</feature>
<evidence type="ECO:0000256" key="2">
    <source>
        <dbReference type="ARBA" id="ARBA00022692"/>
    </source>
</evidence>
<comment type="subcellular location">
    <subcellularLocation>
        <location evidence="1">Membrane</location>
        <topology evidence="1">Multi-pass membrane protein</topology>
    </subcellularLocation>
</comment>
<keyword evidence="7" id="KW-0378">Hydrolase</keyword>
<comment type="caution">
    <text evidence="7">The sequence shown here is derived from an EMBL/GenBank/DDBJ whole genome shotgun (WGS) entry which is preliminary data.</text>
</comment>
<evidence type="ECO:0000256" key="4">
    <source>
        <dbReference type="ARBA" id="ARBA00023136"/>
    </source>
</evidence>
<dbReference type="GO" id="GO:0008233">
    <property type="term" value="F:peptidase activity"/>
    <property type="evidence" value="ECO:0007669"/>
    <property type="project" value="UniProtKB-KW"/>
</dbReference>
<dbReference type="PANTHER" id="PTHR33507:SF3">
    <property type="entry name" value="INNER MEMBRANE PROTEIN YBBJ"/>
    <property type="match status" value="1"/>
</dbReference>
<accession>A0AAE3ZM88</accession>
<dbReference type="EMBL" id="JAVDYC010000001">
    <property type="protein sequence ID" value="MDR7321324.1"/>
    <property type="molecule type" value="Genomic_DNA"/>
</dbReference>
<organism evidence="7 8">
    <name type="scientific">Catenuloplanes niger</name>
    <dbReference type="NCBI Taxonomy" id="587534"/>
    <lineage>
        <taxon>Bacteria</taxon>
        <taxon>Bacillati</taxon>
        <taxon>Actinomycetota</taxon>
        <taxon>Actinomycetes</taxon>
        <taxon>Micromonosporales</taxon>
        <taxon>Micromonosporaceae</taxon>
        <taxon>Catenuloplanes</taxon>
    </lineage>
</organism>
<keyword evidence="8" id="KW-1185">Reference proteome</keyword>
<evidence type="ECO:0000256" key="3">
    <source>
        <dbReference type="ARBA" id="ARBA00022989"/>
    </source>
</evidence>
<sequence length="157" mass="16509">MEPFLWIALGAVLAVAEIFTVSLFLIMFAVGAFAAAGAAALGFGVAVQLAVFAGVSAATVAAFWPAVRRHRLGGAGGDDPHHFDAHGVAGETALVLERVDGEHGQVKIGGELWNARPLDDTESYEAGERVRVIRVQGATVYVWREGIGPAARTELEE</sequence>
<dbReference type="InterPro" id="IPR052165">
    <property type="entry name" value="Membrane_assoc_protease"/>
</dbReference>
<evidence type="ECO:0000313" key="8">
    <source>
        <dbReference type="Proteomes" id="UP001183629"/>
    </source>
</evidence>
<name>A0AAE3ZM88_9ACTN</name>
<dbReference type="InterPro" id="IPR002810">
    <property type="entry name" value="NfeD-like_C"/>
</dbReference>
<evidence type="ECO:0000256" key="1">
    <source>
        <dbReference type="ARBA" id="ARBA00004141"/>
    </source>
</evidence>
<protein>
    <submittedName>
        <fullName evidence="7">Membrane protein implicated in regulation of membrane protease activity</fullName>
    </submittedName>
</protein>
<feature type="domain" description="NfeD-like C-terminal" evidence="6">
    <location>
        <begin position="87"/>
        <end position="144"/>
    </location>
</feature>
<dbReference type="GO" id="GO:0005886">
    <property type="term" value="C:plasma membrane"/>
    <property type="evidence" value="ECO:0007669"/>
    <property type="project" value="TreeGrafter"/>
</dbReference>